<dbReference type="PANTHER" id="PTHR33108:SF14">
    <property type="entry name" value="OS01G0745000 PROTEIN"/>
    <property type="match status" value="1"/>
</dbReference>
<evidence type="ECO:0000313" key="3">
    <source>
        <dbReference type="Proteomes" id="UP000585474"/>
    </source>
</evidence>
<comment type="caution">
    <text evidence="2">The sequence shown here is derived from an EMBL/GenBank/DDBJ whole genome shotgun (WGS) entry which is preliminary data.</text>
</comment>
<protein>
    <recommendedName>
        <fullName evidence="4">DUF1677 family protein</fullName>
    </recommendedName>
</protein>
<organism evidence="2 3">
    <name type="scientific">Actinidia rufa</name>
    <dbReference type="NCBI Taxonomy" id="165716"/>
    <lineage>
        <taxon>Eukaryota</taxon>
        <taxon>Viridiplantae</taxon>
        <taxon>Streptophyta</taxon>
        <taxon>Embryophyta</taxon>
        <taxon>Tracheophyta</taxon>
        <taxon>Spermatophyta</taxon>
        <taxon>Magnoliopsida</taxon>
        <taxon>eudicotyledons</taxon>
        <taxon>Gunneridae</taxon>
        <taxon>Pentapetalae</taxon>
        <taxon>asterids</taxon>
        <taxon>Ericales</taxon>
        <taxon>Actinidiaceae</taxon>
        <taxon>Actinidia</taxon>
    </lineage>
</organism>
<feature type="compositionally biased region" description="Polar residues" evidence="1">
    <location>
        <begin position="139"/>
        <end position="163"/>
    </location>
</feature>
<gene>
    <name evidence="2" type="ORF">Acr_00g0016330</name>
</gene>
<dbReference type="Pfam" id="PF07911">
    <property type="entry name" value="DUF1677"/>
    <property type="match status" value="1"/>
</dbReference>
<dbReference type="EMBL" id="BJWL01000139">
    <property type="protein sequence ID" value="GFS31230.1"/>
    <property type="molecule type" value="Genomic_DNA"/>
</dbReference>
<dbReference type="Proteomes" id="UP000585474">
    <property type="component" value="Unassembled WGS sequence"/>
</dbReference>
<evidence type="ECO:0000256" key="1">
    <source>
        <dbReference type="SAM" id="MobiDB-lite"/>
    </source>
</evidence>
<dbReference type="OrthoDB" id="678173at2759"/>
<feature type="region of interest" description="Disordered" evidence="1">
    <location>
        <begin position="138"/>
        <end position="163"/>
    </location>
</feature>
<dbReference type="AlphaFoldDB" id="A0A7J0DCN8"/>
<proteinExistence type="predicted"/>
<dbReference type="InterPro" id="IPR012876">
    <property type="entry name" value="DUF1677_pln"/>
</dbReference>
<dbReference type="PANTHER" id="PTHR33108">
    <property type="entry name" value="OS01G0745000 PROTEIN"/>
    <property type="match status" value="1"/>
</dbReference>
<evidence type="ECO:0000313" key="2">
    <source>
        <dbReference type="EMBL" id="GFS31230.1"/>
    </source>
</evidence>
<evidence type="ECO:0008006" key="4">
    <source>
        <dbReference type="Google" id="ProtNLM"/>
    </source>
</evidence>
<accession>A0A7J0DCN8</accession>
<reference evidence="3" key="1">
    <citation type="submission" date="2019-07" db="EMBL/GenBank/DDBJ databases">
        <title>De Novo Assembly of kiwifruit Actinidia rufa.</title>
        <authorList>
            <person name="Sugita-Konishi S."/>
            <person name="Sato K."/>
            <person name="Mori E."/>
            <person name="Abe Y."/>
            <person name="Kisaki G."/>
            <person name="Hamano K."/>
            <person name="Suezawa K."/>
            <person name="Otani M."/>
            <person name="Fukuda T."/>
            <person name="Manabe T."/>
            <person name="Gomi K."/>
            <person name="Tabuchi M."/>
            <person name="Akimitsu K."/>
            <person name="Kataoka I."/>
        </authorList>
    </citation>
    <scope>NUCLEOTIDE SEQUENCE [LARGE SCALE GENOMIC DNA]</scope>
    <source>
        <strain evidence="3">cv. Fuchu</strain>
    </source>
</reference>
<sequence>MISKPLLIEENHIFPLMNGERLRKAVSDASIEINEMGKDLETIAKIEEVEQEECECCGLKEECTQEYITKIKNSHSGKWVCGLCSAAVKERLIKEPRTAMEVAVRTQRIFCQEFNNSRINPKLSLTCAMRKIARRSFENRSTSEGSSTSKIARSTSCFPNIDS</sequence>
<name>A0A7J0DCN8_9ERIC</name>
<keyword evidence="3" id="KW-1185">Reference proteome</keyword>